<dbReference type="Pfam" id="PF00501">
    <property type="entry name" value="AMP-binding"/>
    <property type="match status" value="1"/>
</dbReference>
<feature type="domain" description="AMP-dependent synthetase/ligase" evidence="1">
    <location>
        <begin position="12"/>
        <end position="357"/>
    </location>
</feature>
<keyword evidence="3" id="KW-1185">Reference proteome</keyword>
<protein>
    <recommendedName>
        <fullName evidence="1">AMP-dependent synthetase/ligase domain-containing protein</fullName>
    </recommendedName>
</protein>
<dbReference type="InterPro" id="IPR000873">
    <property type="entry name" value="AMP-dep_synth/lig_dom"/>
</dbReference>
<dbReference type="EMBL" id="CP034549">
    <property type="protein sequence ID" value="AZQ44923.1"/>
    <property type="molecule type" value="Genomic_DNA"/>
</dbReference>
<dbReference type="Proteomes" id="UP000279600">
    <property type="component" value="Chromosome"/>
</dbReference>
<dbReference type="PANTHER" id="PTHR43201">
    <property type="entry name" value="ACYL-COA SYNTHETASE"/>
    <property type="match status" value="1"/>
</dbReference>
<dbReference type="AlphaFoldDB" id="A0A3S9N0T3"/>
<dbReference type="GO" id="GO:0031956">
    <property type="term" value="F:medium-chain fatty acid-CoA ligase activity"/>
    <property type="evidence" value="ECO:0007669"/>
    <property type="project" value="TreeGrafter"/>
</dbReference>
<evidence type="ECO:0000313" key="3">
    <source>
        <dbReference type="Proteomes" id="UP000279600"/>
    </source>
</evidence>
<dbReference type="OrthoDB" id="9765680at2"/>
<proteinExistence type="predicted"/>
<evidence type="ECO:0000313" key="2">
    <source>
        <dbReference type="EMBL" id="AZQ44923.1"/>
    </source>
</evidence>
<dbReference type="Gene3D" id="3.40.50.12780">
    <property type="entry name" value="N-terminal domain of ligase-like"/>
    <property type="match status" value="1"/>
</dbReference>
<accession>A0A3S9N0T3</accession>
<sequence>MPNLLATFFDLAVKHAQKTAIIWPNPAILELTYGQLADRVISFESYFNSLGTVKNSLALPMSSISNKNLHVILASLHQGVALTSLPRQSSKWHLLSFIWNHKIRYLILDSNNFLIRVLCNSLGIQMLQGIALSKNRFFKLKVLDGDTLALISHTSGSTDVSKPIQRTHQDLINQHEAILKIFYPQDDEIDLPLFPNLLLHNLNAGVTTVVPDIPDWKLENLEPERILKQIMRHGVTRLTGNVFYFTHLLDCIEKSSDGEFDVSTVRMIGIGGSPVPNKLLDRVSIAFQYAQLYVIYGSTEAEPIAVKEYNASLDPLLGYCVGTIHPDIELEIIEDDAVKNGDGDIIGEIVVSGKHVISKSSYHTGDYGYLLNNELYLVARKDNAMTYGGYYAYQIEHYLLSKLEISQVGVIIYPNKASIHFSGFASSNRVIDCLTKIIDIQSILVEKHPFLPVDARHLSKIRYNDL</sequence>
<evidence type="ECO:0000259" key="1">
    <source>
        <dbReference type="Pfam" id="PF00501"/>
    </source>
</evidence>
<dbReference type="RefSeq" id="WP_126448638.1">
    <property type="nucleotide sequence ID" value="NZ_CP034549.1"/>
</dbReference>
<dbReference type="KEGG" id="noj:EJ995_12065"/>
<dbReference type="PANTHER" id="PTHR43201:SF32">
    <property type="entry name" value="2-SUCCINYLBENZOATE--COA LIGASE, CHLOROPLASTIC_PEROXISOMAL"/>
    <property type="match status" value="1"/>
</dbReference>
<organism evidence="2 3">
    <name type="scientific">Nonlabens ponticola</name>
    <dbReference type="NCBI Taxonomy" id="2496866"/>
    <lineage>
        <taxon>Bacteria</taxon>
        <taxon>Pseudomonadati</taxon>
        <taxon>Bacteroidota</taxon>
        <taxon>Flavobacteriia</taxon>
        <taxon>Flavobacteriales</taxon>
        <taxon>Flavobacteriaceae</taxon>
        <taxon>Nonlabens</taxon>
    </lineage>
</organism>
<dbReference type="InterPro" id="IPR042099">
    <property type="entry name" value="ANL_N_sf"/>
</dbReference>
<gene>
    <name evidence="2" type="ORF">EJ995_12065</name>
</gene>
<dbReference type="GO" id="GO:0006631">
    <property type="term" value="P:fatty acid metabolic process"/>
    <property type="evidence" value="ECO:0007669"/>
    <property type="project" value="TreeGrafter"/>
</dbReference>
<reference evidence="2 3" key="1">
    <citation type="submission" date="2018-12" db="EMBL/GenBank/DDBJ databases">
        <title>Complete genome of Nonlabens sp. MJ115.</title>
        <authorList>
            <person name="Choi H.S."/>
            <person name="Jung J."/>
        </authorList>
    </citation>
    <scope>NUCLEOTIDE SEQUENCE [LARGE SCALE GENOMIC DNA]</scope>
    <source>
        <strain evidence="2 3">MJ115</strain>
    </source>
</reference>
<dbReference type="SUPFAM" id="SSF56801">
    <property type="entry name" value="Acetyl-CoA synthetase-like"/>
    <property type="match status" value="1"/>
</dbReference>
<name>A0A3S9N0T3_9FLAO</name>